<dbReference type="HOGENOM" id="CLU_060699_0_1_11"/>
<protein>
    <recommendedName>
        <fullName evidence="1">Lactose phosphotransferase system repressor</fullName>
    </recommendedName>
</protein>
<evidence type="ECO:0000256" key="4">
    <source>
        <dbReference type="ARBA" id="ARBA00023125"/>
    </source>
</evidence>
<dbReference type="Pfam" id="PF08220">
    <property type="entry name" value="HTH_DeoR"/>
    <property type="match status" value="1"/>
</dbReference>
<dbReference type="Gene3D" id="1.10.10.10">
    <property type="entry name" value="Winged helix-like DNA-binding domain superfamily/Winged helix DNA-binding domain"/>
    <property type="match status" value="1"/>
</dbReference>
<dbReference type="InterPro" id="IPR036388">
    <property type="entry name" value="WH-like_DNA-bd_sf"/>
</dbReference>
<dbReference type="Pfam" id="PF00455">
    <property type="entry name" value="DeoRC"/>
    <property type="match status" value="1"/>
</dbReference>
<evidence type="ECO:0000256" key="3">
    <source>
        <dbReference type="ARBA" id="ARBA00023015"/>
    </source>
</evidence>
<evidence type="ECO:0000256" key="1">
    <source>
        <dbReference type="ARBA" id="ARBA00021390"/>
    </source>
</evidence>
<comment type="function">
    <text evidence="6">Repressor of the lactose catabolism operon. Galactose-6-phosphate is the inducer.</text>
</comment>
<dbReference type="GO" id="GO:0003677">
    <property type="term" value="F:DNA binding"/>
    <property type="evidence" value="ECO:0007669"/>
    <property type="project" value="UniProtKB-KW"/>
</dbReference>
<dbReference type="GO" id="GO:0003700">
    <property type="term" value="F:DNA-binding transcription factor activity"/>
    <property type="evidence" value="ECO:0007669"/>
    <property type="project" value="InterPro"/>
</dbReference>
<dbReference type="PATRIC" id="fig|396014.3.peg.1317"/>
<dbReference type="EMBL" id="JDYK01000005">
    <property type="protein sequence ID" value="EWS81790.1"/>
    <property type="molecule type" value="Genomic_DNA"/>
</dbReference>
<gene>
    <name evidence="8" type="ORF">BF93_14850</name>
</gene>
<organism evidence="8 9">
    <name type="scientific">Brachybacterium phenoliresistens</name>
    <dbReference type="NCBI Taxonomy" id="396014"/>
    <lineage>
        <taxon>Bacteria</taxon>
        <taxon>Bacillati</taxon>
        <taxon>Actinomycetota</taxon>
        <taxon>Actinomycetes</taxon>
        <taxon>Micrococcales</taxon>
        <taxon>Dermabacteraceae</taxon>
        <taxon>Brachybacterium</taxon>
    </lineage>
</organism>
<evidence type="ECO:0000256" key="5">
    <source>
        <dbReference type="ARBA" id="ARBA00023163"/>
    </source>
</evidence>
<dbReference type="SUPFAM" id="SSF46785">
    <property type="entry name" value="Winged helix' DNA-binding domain"/>
    <property type="match status" value="1"/>
</dbReference>
<dbReference type="PROSITE" id="PS51000">
    <property type="entry name" value="HTH_DEOR_2"/>
    <property type="match status" value="1"/>
</dbReference>
<evidence type="ECO:0000256" key="2">
    <source>
        <dbReference type="ARBA" id="ARBA00022491"/>
    </source>
</evidence>
<name>Z9JTT1_9MICO</name>
<keyword evidence="3" id="KW-0805">Transcription regulation</keyword>
<dbReference type="InterPro" id="IPR014036">
    <property type="entry name" value="DeoR-like_C"/>
</dbReference>
<dbReference type="PANTHER" id="PTHR30363:SF4">
    <property type="entry name" value="GLYCEROL-3-PHOSPHATE REGULON REPRESSOR"/>
    <property type="match status" value="1"/>
</dbReference>
<dbReference type="eggNOG" id="COG1349">
    <property type="taxonomic scope" value="Bacteria"/>
</dbReference>
<dbReference type="InterPro" id="IPR037171">
    <property type="entry name" value="NagB/RpiA_transferase-like"/>
</dbReference>
<evidence type="ECO:0000259" key="7">
    <source>
        <dbReference type="PROSITE" id="PS51000"/>
    </source>
</evidence>
<dbReference type="InterPro" id="IPR036390">
    <property type="entry name" value="WH_DNA-bd_sf"/>
</dbReference>
<dbReference type="PANTHER" id="PTHR30363">
    <property type="entry name" value="HTH-TYPE TRANSCRIPTIONAL REGULATOR SRLR-RELATED"/>
    <property type="match status" value="1"/>
</dbReference>
<keyword evidence="9" id="KW-1185">Reference proteome</keyword>
<accession>Z9JTT1</accession>
<dbReference type="OrthoDB" id="3171994at2"/>
<dbReference type="AlphaFoldDB" id="Z9JTT1"/>
<dbReference type="InterPro" id="IPR050313">
    <property type="entry name" value="Carb_Metab_HTH_regulators"/>
</dbReference>
<dbReference type="InterPro" id="IPR018356">
    <property type="entry name" value="Tscrpt_reg_HTH_DeoR_CS"/>
</dbReference>
<keyword evidence="5" id="KW-0804">Transcription</keyword>
<evidence type="ECO:0000256" key="6">
    <source>
        <dbReference type="ARBA" id="ARBA00024937"/>
    </source>
</evidence>
<dbReference type="SUPFAM" id="SSF100950">
    <property type="entry name" value="NagB/RpiA/CoA transferase-like"/>
    <property type="match status" value="1"/>
</dbReference>
<dbReference type="SMART" id="SM01134">
    <property type="entry name" value="DeoRC"/>
    <property type="match status" value="1"/>
</dbReference>
<dbReference type="RefSeq" id="WP_038371539.1">
    <property type="nucleotide sequence ID" value="NZ_KK069991.1"/>
</dbReference>
<dbReference type="PROSITE" id="PS00894">
    <property type="entry name" value="HTH_DEOR_1"/>
    <property type="match status" value="1"/>
</dbReference>
<feature type="domain" description="HTH deoR-type" evidence="7">
    <location>
        <begin position="3"/>
        <end position="58"/>
    </location>
</feature>
<keyword evidence="2" id="KW-0678">Repressor</keyword>
<proteinExistence type="predicted"/>
<evidence type="ECO:0000313" key="9">
    <source>
        <dbReference type="Proteomes" id="UP000023067"/>
    </source>
</evidence>
<reference evidence="8 9" key="1">
    <citation type="submission" date="2014-02" db="EMBL/GenBank/DDBJ databases">
        <title>Genome sequence of Brachybacterium phenoliresistens strain W13A50.</title>
        <authorList>
            <person name="Wang X."/>
        </authorList>
    </citation>
    <scope>NUCLEOTIDE SEQUENCE [LARGE SCALE GENOMIC DNA]</scope>
    <source>
        <strain evidence="8 9">W13A50</strain>
    </source>
</reference>
<sequence>MLSEDRLRGIVAEVRRRGSASVSRLSVDFAVSEATIRRDLDQLAESGTLRRVRGGATAIRGSVRPEADPRPFADVATAASSAKAGIAARAATLVEDGSVVALDIGTSVAALCPQLRDRELTVVTASLAVVQALADAPGIDLVVLGGLLRPSYQSMVGTLTESALRQVRVDVAFLGAAGVRPDGCVLDSTPSEVPVKRGLLDIAGRSYLLVDHEKFPGTGFLEIAPAARFAGIVTDRPLPPSAIDLPEGEELEVLLP</sequence>
<keyword evidence="4" id="KW-0238">DNA-binding</keyword>
<dbReference type="Gene3D" id="3.40.50.1360">
    <property type="match status" value="1"/>
</dbReference>
<dbReference type="SMART" id="SM00420">
    <property type="entry name" value="HTH_DEOR"/>
    <property type="match status" value="1"/>
</dbReference>
<dbReference type="STRING" id="396014.BF93_14850"/>
<evidence type="ECO:0000313" key="8">
    <source>
        <dbReference type="EMBL" id="EWS81790.1"/>
    </source>
</evidence>
<dbReference type="InterPro" id="IPR001034">
    <property type="entry name" value="DeoR_HTH"/>
</dbReference>
<dbReference type="Proteomes" id="UP000023067">
    <property type="component" value="Unassembled WGS sequence"/>
</dbReference>
<comment type="caution">
    <text evidence="8">The sequence shown here is derived from an EMBL/GenBank/DDBJ whole genome shotgun (WGS) entry which is preliminary data.</text>
</comment>
<dbReference type="PRINTS" id="PR00037">
    <property type="entry name" value="HTHLACR"/>
</dbReference>